<reference evidence="2" key="1">
    <citation type="submission" date="2014-09" db="EMBL/GenBank/DDBJ databases">
        <authorList>
            <person name="Magalhaes I.L.F."/>
            <person name="Oliveira U."/>
            <person name="Santos F.R."/>
            <person name="Vidigal T.H.D.A."/>
            <person name="Brescovit A.D."/>
            <person name="Santos A.J."/>
        </authorList>
    </citation>
    <scope>NUCLEOTIDE SEQUENCE</scope>
    <source>
        <tissue evidence="2">Shoot tissue taken approximately 20 cm above the soil surface</tissue>
    </source>
</reference>
<accession>A0A0A9H226</accession>
<organism evidence="2">
    <name type="scientific">Arundo donax</name>
    <name type="common">Giant reed</name>
    <name type="synonym">Donax arundinaceus</name>
    <dbReference type="NCBI Taxonomy" id="35708"/>
    <lineage>
        <taxon>Eukaryota</taxon>
        <taxon>Viridiplantae</taxon>
        <taxon>Streptophyta</taxon>
        <taxon>Embryophyta</taxon>
        <taxon>Tracheophyta</taxon>
        <taxon>Spermatophyta</taxon>
        <taxon>Magnoliopsida</taxon>
        <taxon>Liliopsida</taxon>
        <taxon>Poales</taxon>
        <taxon>Poaceae</taxon>
        <taxon>PACMAD clade</taxon>
        <taxon>Arundinoideae</taxon>
        <taxon>Arundineae</taxon>
        <taxon>Arundo</taxon>
    </lineage>
</organism>
<dbReference type="EMBL" id="GBRH01168047">
    <property type="protein sequence ID" value="JAE29849.1"/>
    <property type="molecule type" value="Transcribed_RNA"/>
</dbReference>
<evidence type="ECO:0000256" key="1">
    <source>
        <dbReference type="SAM" id="Phobius"/>
    </source>
</evidence>
<dbReference type="AlphaFoldDB" id="A0A0A9H226"/>
<evidence type="ECO:0000313" key="2">
    <source>
        <dbReference type="EMBL" id="JAE29849.1"/>
    </source>
</evidence>
<feature type="transmembrane region" description="Helical" evidence="1">
    <location>
        <begin position="6"/>
        <end position="30"/>
    </location>
</feature>
<name>A0A0A9H226_ARUDO</name>
<keyword evidence="1" id="KW-1133">Transmembrane helix</keyword>
<proteinExistence type="predicted"/>
<reference evidence="2" key="2">
    <citation type="journal article" date="2015" name="Data Brief">
        <title>Shoot transcriptome of the giant reed, Arundo donax.</title>
        <authorList>
            <person name="Barrero R.A."/>
            <person name="Guerrero F.D."/>
            <person name="Moolhuijzen P."/>
            <person name="Goolsby J.A."/>
            <person name="Tidwell J."/>
            <person name="Bellgard S.E."/>
            <person name="Bellgard M.I."/>
        </authorList>
    </citation>
    <scope>NUCLEOTIDE SEQUENCE</scope>
    <source>
        <tissue evidence="2">Shoot tissue taken approximately 20 cm above the soil surface</tissue>
    </source>
</reference>
<protein>
    <submittedName>
        <fullName evidence="2">Uncharacterized protein</fullName>
    </submittedName>
</protein>
<keyword evidence="1" id="KW-0472">Membrane</keyword>
<keyword evidence="1" id="KW-0812">Transmembrane</keyword>
<sequence length="68" mass="7574">MGYCSAVFYMVCAISRYYTLVLYGYVIILFNLCVSATDMRCTVVPREEGLTVTSCDRTVIGSISLVEL</sequence>